<feature type="compositionally biased region" description="Polar residues" evidence="2">
    <location>
        <begin position="120"/>
        <end position="148"/>
    </location>
</feature>
<dbReference type="Proteomes" id="UP000053257">
    <property type="component" value="Unassembled WGS sequence"/>
</dbReference>
<evidence type="ECO:0000259" key="3">
    <source>
        <dbReference type="PROSITE" id="PS50157"/>
    </source>
</evidence>
<feature type="region of interest" description="Disordered" evidence="2">
    <location>
        <begin position="284"/>
        <end position="314"/>
    </location>
</feature>
<sequence length="460" mass="52163">MPVSYAPGTLVLETETMDDLYVQTPGSSKKKYTGRPYSCKLCHQRIVGQSPNEHYRLHHQPNARIRYPDQKRAVELKRSATTDMFECPRCSASFRSPRHIQDHATSWDGKCIHSDTSGSLVKTSQQTARRTNAMKTPTKQSARRTNVVETPPKQARRRRAAHSSLIQQSKTVARPLKTPTRTRTGIPQISRTFRAMIRQYYNQRTMSNKEIAEFCNCDVRDVHFAVNNESGDNLEEDQAYLDGQLGDLINIDDFELEGYDEVTGAFQVDMKTEVDVDMIPGEELAQPTFVDQSASRTKAYPTPDSDAPPGQAQDEVLDSEDEIERNYIRVAASPEPDAEPSHQIETGVKSTRRRPRTHDRLLEVSTVAPRAQLNSRKAPPKDPIYAFVLSLDGFTPDIVKDITSVIKAYGVTTAGDLDQLSDMEEYWGDVRQYLCNQGLKQHHWELIRDGLRARLEALRR</sequence>
<keyword evidence="1" id="KW-0863">Zinc-finger</keyword>
<proteinExistence type="predicted"/>
<dbReference type="InterPro" id="IPR013087">
    <property type="entry name" value="Znf_C2H2_type"/>
</dbReference>
<keyword evidence="1" id="KW-0479">Metal-binding</keyword>
<evidence type="ECO:0000256" key="2">
    <source>
        <dbReference type="SAM" id="MobiDB-lite"/>
    </source>
</evidence>
<name>A0A0C3S653_PHLG1</name>
<keyword evidence="1" id="KW-0862">Zinc</keyword>
<dbReference type="PROSITE" id="PS50157">
    <property type="entry name" value="ZINC_FINGER_C2H2_2"/>
    <property type="match status" value="1"/>
</dbReference>
<gene>
    <name evidence="4" type="ORF">PHLGIDRAFT_124576</name>
</gene>
<protein>
    <recommendedName>
        <fullName evidence="3">C2H2-type domain-containing protein</fullName>
    </recommendedName>
</protein>
<reference evidence="4 5" key="1">
    <citation type="journal article" date="2014" name="PLoS Genet.">
        <title>Analysis of the Phlebiopsis gigantea genome, transcriptome and secretome provides insight into its pioneer colonization strategies of wood.</title>
        <authorList>
            <person name="Hori C."/>
            <person name="Ishida T."/>
            <person name="Igarashi K."/>
            <person name="Samejima M."/>
            <person name="Suzuki H."/>
            <person name="Master E."/>
            <person name="Ferreira P."/>
            <person name="Ruiz-Duenas F.J."/>
            <person name="Held B."/>
            <person name="Canessa P."/>
            <person name="Larrondo L.F."/>
            <person name="Schmoll M."/>
            <person name="Druzhinina I.S."/>
            <person name="Kubicek C.P."/>
            <person name="Gaskell J.A."/>
            <person name="Kersten P."/>
            <person name="St John F."/>
            <person name="Glasner J."/>
            <person name="Sabat G."/>
            <person name="Splinter BonDurant S."/>
            <person name="Syed K."/>
            <person name="Yadav J."/>
            <person name="Mgbeahuruike A.C."/>
            <person name="Kovalchuk A."/>
            <person name="Asiegbu F.O."/>
            <person name="Lackner G."/>
            <person name="Hoffmeister D."/>
            <person name="Rencoret J."/>
            <person name="Gutierrez A."/>
            <person name="Sun H."/>
            <person name="Lindquist E."/>
            <person name="Barry K."/>
            <person name="Riley R."/>
            <person name="Grigoriev I.V."/>
            <person name="Henrissat B."/>
            <person name="Kues U."/>
            <person name="Berka R.M."/>
            <person name="Martinez A.T."/>
            <person name="Covert S.F."/>
            <person name="Blanchette R.A."/>
            <person name="Cullen D."/>
        </authorList>
    </citation>
    <scope>NUCLEOTIDE SEQUENCE [LARGE SCALE GENOMIC DNA]</scope>
    <source>
        <strain evidence="4 5">11061_1 CR5-6</strain>
    </source>
</reference>
<feature type="region of interest" description="Disordered" evidence="2">
    <location>
        <begin position="332"/>
        <end position="358"/>
    </location>
</feature>
<dbReference type="GO" id="GO:0008270">
    <property type="term" value="F:zinc ion binding"/>
    <property type="evidence" value="ECO:0007669"/>
    <property type="project" value="UniProtKB-KW"/>
</dbReference>
<feature type="region of interest" description="Disordered" evidence="2">
    <location>
        <begin position="120"/>
        <end position="165"/>
    </location>
</feature>
<accession>A0A0C3S653</accession>
<evidence type="ECO:0000313" key="4">
    <source>
        <dbReference type="EMBL" id="KIP11656.1"/>
    </source>
</evidence>
<dbReference type="AlphaFoldDB" id="A0A0C3S653"/>
<feature type="domain" description="C2H2-type" evidence="3">
    <location>
        <begin position="85"/>
        <end position="118"/>
    </location>
</feature>
<dbReference type="EMBL" id="KN840444">
    <property type="protein sequence ID" value="KIP11656.1"/>
    <property type="molecule type" value="Genomic_DNA"/>
</dbReference>
<evidence type="ECO:0000256" key="1">
    <source>
        <dbReference type="PROSITE-ProRule" id="PRU00042"/>
    </source>
</evidence>
<evidence type="ECO:0000313" key="5">
    <source>
        <dbReference type="Proteomes" id="UP000053257"/>
    </source>
</evidence>
<keyword evidence="5" id="KW-1185">Reference proteome</keyword>
<dbReference type="OrthoDB" id="2803774at2759"/>
<organism evidence="4 5">
    <name type="scientific">Phlebiopsis gigantea (strain 11061_1 CR5-6)</name>
    <name type="common">White-rot fungus</name>
    <name type="synonym">Peniophora gigantea</name>
    <dbReference type="NCBI Taxonomy" id="745531"/>
    <lineage>
        <taxon>Eukaryota</taxon>
        <taxon>Fungi</taxon>
        <taxon>Dikarya</taxon>
        <taxon>Basidiomycota</taxon>
        <taxon>Agaricomycotina</taxon>
        <taxon>Agaricomycetes</taxon>
        <taxon>Polyporales</taxon>
        <taxon>Phanerochaetaceae</taxon>
        <taxon>Phlebiopsis</taxon>
    </lineage>
</organism>
<dbReference type="HOGENOM" id="CLU_594608_0_0_1"/>